<evidence type="ECO:0000313" key="2">
    <source>
        <dbReference type="Proteomes" id="UP000499080"/>
    </source>
</evidence>
<comment type="caution">
    <text evidence="1">The sequence shown here is derived from an EMBL/GenBank/DDBJ whole genome shotgun (WGS) entry which is preliminary data.</text>
</comment>
<evidence type="ECO:0000313" key="1">
    <source>
        <dbReference type="EMBL" id="GBO12142.1"/>
    </source>
</evidence>
<dbReference type="AlphaFoldDB" id="A0A4Y2UIW8"/>
<name>A0A4Y2UIW8_ARAVE</name>
<keyword evidence="2" id="KW-1185">Reference proteome</keyword>
<dbReference type="EMBL" id="BGPR01036797">
    <property type="protein sequence ID" value="GBO12142.1"/>
    <property type="molecule type" value="Genomic_DNA"/>
</dbReference>
<proteinExistence type="predicted"/>
<dbReference type="OrthoDB" id="6156427at2759"/>
<organism evidence="1 2">
    <name type="scientific">Araneus ventricosus</name>
    <name type="common">Orbweaver spider</name>
    <name type="synonym">Epeira ventricosa</name>
    <dbReference type="NCBI Taxonomy" id="182803"/>
    <lineage>
        <taxon>Eukaryota</taxon>
        <taxon>Metazoa</taxon>
        <taxon>Ecdysozoa</taxon>
        <taxon>Arthropoda</taxon>
        <taxon>Chelicerata</taxon>
        <taxon>Arachnida</taxon>
        <taxon>Araneae</taxon>
        <taxon>Araneomorphae</taxon>
        <taxon>Entelegynae</taxon>
        <taxon>Araneoidea</taxon>
        <taxon>Araneidae</taxon>
        <taxon>Araneus</taxon>
    </lineage>
</organism>
<sequence>MLATMSQENFSSNYKNKQRLINMLCVKFQKEGFVVKQAEEDDDNLIIKSALEIEKRSQCVVVVDEDIDLLVIMAASINSENIFFSKPERGKAEDVLYSAATLNTTLLHK</sequence>
<accession>A0A4Y2UIW8</accession>
<protein>
    <submittedName>
        <fullName evidence="1">Uncharacterized protein</fullName>
    </submittedName>
</protein>
<gene>
    <name evidence="1" type="ORF">AVEN_1847_1</name>
</gene>
<dbReference type="Proteomes" id="UP000499080">
    <property type="component" value="Unassembled WGS sequence"/>
</dbReference>
<reference evidence="1 2" key="1">
    <citation type="journal article" date="2019" name="Sci. Rep.">
        <title>Orb-weaving spider Araneus ventricosus genome elucidates the spidroin gene catalogue.</title>
        <authorList>
            <person name="Kono N."/>
            <person name="Nakamura H."/>
            <person name="Ohtoshi R."/>
            <person name="Moran D.A.P."/>
            <person name="Shinohara A."/>
            <person name="Yoshida Y."/>
            <person name="Fujiwara M."/>
            <person name="Mori M."/>
            <person name="Tomita M."/>
            <person name="Arakawa K."/>
        </authorList>
    </citation>
    <scope>NUCLEOTIDE SEQUENCE [LARGE SCALE GENOMIC DNA]</scope>
</reference>